<evidence type="ECO:0000259" key="1">
    <source>
        <dbReference type="Pfam" id="PF08906"/>
    </source>
</evidence>
<feature type="domain" description="T6SS immunity protein Tdi1 C-terminal" evidence="1">
    <location>
        <begin position="9"/>
        <end position="62"/>
    </location>
</feature>
<keyword evidence="3" id="KW-1185">Reference proteome</keyword>
<organism evidence="2 3">
    <name type="scientific">Nocardia jiangsuensis</name>
    <dbReference type="NCBI Taxonomy" id="1691563"/>
    <lineage>
        <taxon>Bacteria</taxon>
        <taxon>Bacillati</taxon>
        <taxon>Actinomycetota</taxon>
        <taxon>Actinomycetes</taxon>
        <taxon>Mycobacteriales</taxon>
        <taxon>Nocardiaceae</taxon>
        <taxon>Nocardia</taxon>
    </lineage>
</organism>
<dbReference type="InterPro" id="IPR015002">
    <property type="entry name" value="T6SS_Tdi1_C"/>
</dbReference>
<proteinExistence type="predicted"/>
<comment type="caution">
    <text evidence="2">The sequence shown here is derived from an EMBL/GenBank/DDBJ whole genome shotgun (WGS) entry which is preliminary data.</text>
</comment>
<dbReference type="Proteomes" id="UP001595696">
    <property type="component" value="Unassembled WGS sequence"/>
</dbReference>
<dbReference type="Pfam" id="PF08906">
    <property type="entry name" value="T6SS_Tdi1_C"/>
    <property type="match status" value="1"/>
</dbReference>
<gene>
    <name evidence="2" type="ORF">ACFO0B_11375</name>
</gene>
<reference evidence="3" key="1">
    <citation type="journal article" date="2019" name="Int. J. Syst. Evol. Microbiol.">
        <title>The Global Catalogue of Microorganisms (GCM) 10K type strain sequencing project: providing services to taxonomists for standard genome sequencing and annotation.</title>
        <authorList>
            <consortium name="The Broad Institute Genomics Platform"/>
            <consortium name="The Broad Institute Genome Sequencing Center for Infectious Disease"/>
            <person name="Wu L."/>
            <person name="Ma J."/>
        </authorList>
    </citation>
    <scope>NUCLEOTIDE SEQUENCE [LARGE SCALE GENOMIC DNA]</scope>
    <source>
        <strain evidence="3">CGMCC 4.7330</strain>
    </source>
</reference>
<protein>
    <submittedName>
        <fullName evidence="2">T6SS immunity protein Tdi1 domain-containing protein</fullName>
    </submittedName>
</protein>
<dbReference type="RefSeq" id="WP_378612358.1">
    <property type="nucleotide sequence ID" value="NZ_JBHSAX010000010.1"/>
</dbReference>
<name>A0ABV8DT41_9NOCA</name>
<sequence>MLDPDGDDELPLFKRVRKRLGPVDVNTVYGFVPAPALGGAMLPENVEILDAEVHLQILSELTPRVLMGRNPYL</sequence>
<evidence type="ECO:0000313" key="3">
    <source>
        <dbReference type="Proteomes" id="UP001595696"/>
    </source>
</evidence>
<accession>A0ABV8DT41</accession>
<dbReference type="EMBL" id="JBHSAX010000010">
    <property type="protein sequence ID" value="MFC3962587.1"/>
    <property type="molecule type" value="Genomic_DNA"/>
</dbReference>
<evidence type="ECO:0000313" key="2">
    <source>
        <dbReference type="EMBL" id="MFC3962587.1"/>
    </source>
</evidence>